<dbReference type="EMBL" id="DVOT01000227">
    <property type="protein sequence ID" value="HIV28787.1"/>
    <property type="molecule type" value="Genomic_DNA"/>
</dbReference>
<reference evidence="2" key="2">
    <citation type="journal article" date="2021" name="PeerJ">
        <title>Extensive microbial diversity within the chicken gut microbiome revealed by metagenomics and culture.</title>
        <authorList>
            <person name="Gilroy R."/>
            <person name="Ravi A."/>
            <person name="Getino M."/>
            <person name="Pursley I."/>
            <person name="Horton D.L."/>
            <person name="Alikhan N.F."/>
            <person name="Baker D."/>
            <person name="Gharbi K."/>
            <person name="Hall N."/>
            <person name="Watson M."/>
            <person name="Adriaenssens E.M."/>
            <person name="Foster-Nyarko E."/>
            <person name="Jarju S."/>
            <person name="Secka A."/>
            <person name="Antonio M."/>
            <person name="Oren A."/>
            <person name="Chaudhuri R.R."/>
            <person name="La Ragione R."/>
            <person name="Hildebrand F."/>
            <person name="Pallen M.J."/>
        </authorList>
    </citation>
    <scope>NUCLEOTIDE SEQUENCE</scope>
    <source>
        <strain evidence="2">CHK183-6373</strain>
    </source>
</reference>
<gene>
    <name evidence="2" type="ORF">IAA64_12565</name>
</gene>
<keyword evidence="1" id="KW-0472">Membrane</keyword>
<evidence type="ECO:0000313" key="3">
    <source>
        <dbReference type="Proteomes" id="UP000886884"/>
    </source>
</evidence>
<reference evidence="2" key="1">
    <citation type="submission" date="2020-10" db="EMBL/GenBank/DDBJ databases">
        <authorList>
            <person name="Gilroy R."/>
        </authorList>
    </citation>
    <scope>NUCLEOTIDE SEQUENCE</scope>
    <source>
        <strain evidence="2">CHK183-6373</strain>
    </source>
</reference>
<evidence type="ECO:0000256" key="1">
    <source>
        <dbReference type="SAM" id="Phobius"/>
    </source>
</evidence>
<evidence type="ECO:0008006" key="4">
    <source>
        <dbReference type="Google" id="ProtNLM"/>
    </source>
</evidence>
<sequence>MKRIESEYRKAFAGVTPAPALRARTEAMVYTLGRSRTRRVRKALLCFALCVILLCATAVAAREFGLLSFWQSGYAGNQKLLAALEPLLETVNAEYEGTVALSVPEALLSENSLALQYSVQNRTDAPLYIGARRILLDGALPDTVGTGSASYEQAIFPAGQSGTGVWQETFAGASLELTTHTLELQLDIYRVPEGAPSPQALRRPVEETYTFLETARVAFPTTARALETRTALHDGQPLEFAFDGYSLCVTRAEISATGAAFEWFLVFDSHEAALAHDCAWDKHDPDAGYWDYRLEPGDGMDWRATGSGDAPEAPVQLESGEWAWRFAMYYTGHTRMPDRFVLTPFYVGEGGGPCPEESVVLDMR</sequence>
<evidence type="ECO:0000313" key="2">
    <source>
        <dbReference type="EMBL" id="HIV28787.1"/>
    </source>
</evidence>
<name>A0A9D1PA14_9FIRM</name>
<proteinExistence type="predicted"/>
<protein>
    <recommendedName>
        <fullName evidence="4">DUF4179 domain-containing protein</fullName>
    </recommendedName>
</protein>
<keyword evidence="1" id="KW-1133">Transmembrane helix</keyword>
<keyword evidence="1" id="KW-0812">Transmembrane</keyword>
<dbReference type="AlphaFoldDB" id="A0A9D1PA14"/>
<organism evidence="2 3">
    <name type="scientific">Candidatus Ornithocaccomicrobium faecavium</name>
    <dbReference type="NCBI Taxonomy" id="2840890"/>
    <lineage>
        <taxon>Bacteria</taxon>
        <taxon>Bacillati</taxon>
        <taxon>Bacillota</taxon>
        <taxon>Clostridia</taxon>
        <taxon>Candidatus Ornithocaccomicrobium</taxon>
    </lineage>
</organism>
<comment type="caution">
    <text evidence="2">The sequence shown here is derived from an EMBL/GenBank/DDBJ whole genome shotgun (WGS) entry which is preliminary data.</text>
</comment>
<accession>A0A9D1PA14</accession>
<dbReference type="Proteomes" id="UP000886884">
    <property type="component" value="Unassembled WGS sequence"/>
</dbReference>
<feature type="transmembrane region" description="Helical" evidence="1">
    <location>
        <begin position="43"/>
        <end position="61"/>
    </location>
</feature>